<comment type="caution">
    <text evidence="15">The sequence shown here is derived from an EMBL/GenBank/DDBJ whole genome shotgun (WGS) entry which is preliminary data.</text>
</comment>
<evidence type="ECO:0000256" key="8">
    <source>
        <dbReference type="ARBA" id="ARBA00023136"/>
    </source>
</evidence>
<dbReference type="GO" id="GO:0005886">
    <property type="term" value="C:plasma membrane"/>
    <property type="evidence" value="ECO:0007669"/>
    <property type="project" value="UniProtKB-SubCell"/>
</dbReference>
<dbReference type="InterPro" id="IPR001461">
    <property type="entry name" value="Aspartic_peptidase_A1"/>
</dbReference>
<evidence type="ECO:0000256" key="1">
    <source>
        <dbReference type="ARBA" id="ARBA00004193"/>
    </source>
</evidence>
<sequence>MASSCSCSRKYLITLLLVLSMYIQELKNCNAFQTFGFEMHHRYSDQVKSILGGDSLPEKGNLEYYAAMVHRDKVFRGRGLAETDDDDFKLLTFLGGNQTFHLASLGFLHYAFVSLGTPSLPFLVALDTGSDLFWVPCNCTSCVRNLRTISGDEISLNIYNSNSSLTSKDVPCNITFCQPKIGCTVLSSDQCPYQVEYLSKNTSSSGILVEDLLRLKTDNHKPKDIDARITFGCGQVQTGAFLDGGAPNGLFGLGMGKSSVPSLLSMEGLVADSFSMCFGSDGVGRISFGDKGSPDQEETPLNLWQQHPAYNISVAQISVGQNLSGVLDFSAIFDSGASVTQLKDPAYTAICQSFDTEAKHKRHSFDPRIPFEYCYDFSNATEFQPPDVTLIMQGGSLFNVFDPIARFTNGTTTTYCLAVVKSTDVNIIGQNFMTGYRIVFDREKMVLGWKASNCYEIVDHPNIPQIPKKSPPTKNIQPHFVHGGTPRNGLISRAPQFSAGKPQNIYLMAWSLFILFLPILRIV</sequence>
<keyword evidence="6 12" id="KW-0064">Aspartyl protease</keyword>
<dbReference type="Proteomes" id="UP001202328">
    <property type="component" value="Unassembled WGS sequence"/>
</dbReference>
<dbReference type="InterPro" id="IPR001969">
    <property type="entry name" value="Aspartic_peptidase_AS"/>
</dbReference>
<feature type="active site" evidence="11">
    <location>
        <position position="127"/>
    </location>
</feature>
<evidence type="ECO:0000256" key="3">
    <source>
        <dbReference type="ARBA" id="ARBA00022475"/>
    </source>
</evidence>
<evidence type="ECO:0000259" key="14">
    <source>
        <dbReference type="PROSITE" id="PS51767"/>
    </source>
</evidence>
<organism evidence="15 16">
    <name type="scientific">Papaver atlanticum</name>
    <dbReference type="NCBI Taxonomy" id="357466"/>
    <lineage>
        <taxon>Eukaryota</taxon>
        <taxon>Viridiplantae</taxon>
        <taxon>Streptophyta</taxon>
        <taxon>Embryophyta</taxon>
        <taxon>Tracheophyta</taxon>
        <taxon>Spermatophyta</taxon>
        <taxon>Magnoliopsida</taxon>
        <taxon>Ranunculales</taxon>
        <taxon>Papaveraceae</taxon>
        <taxon>Papaveroideae</taxon>
        <taxon>Papaver</taxon>
    </lineage>
</organism>
<evidence type="ECO:0000256" key="12">
    <source>
        <dbReference type="RuleBase" id="RU000454"/>
    </source>
</evidence>
<evidence type="ECO:0000256" key="10">
    <source>
        <dbReference type="ARBA" id="ARBA00023288"/>
    </source>
</evidence>
<keyword evidence="5 13" id="KW-0732">Signal</keyword>
<comment type="similarity">
    <text evidence="2 12">Belongs to the peptidase A1 family.</text>
</comment>
<keyword evidence="8" id="KW-0472">Membrane</keyword>
<feature type="signal peptide" evidence="13">
    <location>
        <begin position="1"/>
        <end position="31"/>
    </location>
</feature>
<accession>A0AAD4S766</accession>
<evidence type="ECO:0000256" key="7">
    <source>
        <dbReference type="ARBA" id="ARBA00022801"/>
    </source>
</evidence>
<evidence type="ECO:0000256" key="11">
    <source>
        <dbReference type="PIRSR" id="PIRSR601461-1"/>
    </source>
</evidence>
<dbReference type="EMBL" id="JAJJMB010013063">
    <property type="protein sequence ID" value="KAI3871401.1"/>
    <property type="molecule type" value="Genomic_DNA"/>
</dbReference>
<dbReference type="InterPro" id="IPR032861">
    <property type="entry name" value="TAXi_N"/>
</dbReference>
<evidence type="ECO:0000256" key="4">
    <source>
        <dbReference type="ARBA" id="ARBA00022670"/>
    </source>
</evidence>
<gene>
    <name evidence="15" type="ORF">MKW98_024570</name>
</gene>
<evidence type="ECO:0000313" key="16">
    <source>
        <dbReference type="Proteomes" id="UP001202328"/>
    </source>
</evidence>
<keyword evidence="16" id="KW-1185">Reference proteome</keyword>
<dbReference type="PANTHER" id="PTHR13683">
    <property type="entry name" value="ASPARTYL PROTEASES"/>
    <property type="match status" value="1"/>
</dbReference>
<dbReference type="SUPFAM" id="SSF50630">
    <property type="entry name" value="Acid proteases"/>
    <property type="match status" value="1"/>
</dbReference>
<dbReference type="Gene3D" id="2.40.70.10">
    <property type="entry name" value="Acid Proteases"/>
    <property type="match status" value="2"/>
</dbReference>
<protein>
    <recommendedName>
        <fullName evidence="14">Peptidase A1 domain-containing protein</fullName>
    </recommendedName>
</protein>
<keyword evidence="10" id="KW-0449">Lipoprotein</keyword>
<dbReference type="InterPro" id="IPR033121">
    <property type="entry name" value="PEPTIDASE_A1"/>
</dbReference>
<dbReference type="Pfam" id="PF14541">
    <property type="entry name" value="TAXi_C"/>
    <property type="match status" value="1"/>
</dbReference>
<keyword evidence="3" id="KW-1003">Cell membrane</keyword>
<dbReference type="PROSITE" id="PS51767">
    <property type="entry name" value="PEPTIDASE_A1"/>
    <property type="match status" value="1"/>
</dbReference>
<dbReference type="InterPro" id="IPR021109">
    <property type="entry name" value="Peptidase_aspartic_dom_sf"/>
</dbReference>
<feature type="domain" description="Peptidase A1" evidence="14">
    <location>
        <begin position="109"/>
        <end position="450"/>
    </location>
</feature>
<dbReference type="PRINTS" id="PR00792">
    <property type="entry name" value="PEPSIN"/>
</dbReference>
<keyword evidence="7 12" id="KW-0378">Hydrolase</keyword>
<dbReference type="InterPro" id="IPR032799">
    <property type="entry name" value="TAXi_C"/>
</dbReference>
<keyword evidence="4 12" id="KW-0645">Protease</keyword>
<dbReference type="PROSITE" id="PS00141">
    <property type="entry name" value="ASP_PROTEASE"/>
    <property type="match status" value="1"/>
</dbReference>
<evidence type="ECO:0000256" key="9">
    <source>
        <dbReference type="ARBA" id="ARBA00023180"/>
    </source>
</evidence>
<comment type="subcellular location">
    <subcellularLocation>
        <location evidence="1">Cell membrane</location>
        <topology evidence="1">Lipid-anchor</topology>
    </subcellularLocation>
</comment>
<dbReference type="PANTHER" id="PTHR13683:SF826">
    <property type="entry name" value="ASPARTYL PROTEASE FAMILY PROTEIN 1"/>
    <property type="match status" value="1"/>
</dbReference>
<proteinExistence type="inferred from homology"/>
<keyword evidence="9" id="KW-0325">Glycoprotein</keyword>
<dbReference type="FunFam" id="2.40.70.10:FF:000014">
    <property type="entry name" value="Aspartyl protease family protein 1"/>
    <property type="match status" value="1"/>
</dbReference>
<dbReference type="AlphaFoldDB" id="A0AAD4S766"/>
<feature type="active site" evidence="11">
    <location>
        <position position="334"/>
    </location>
</feature>
<evidence type="ECO:0000256" key="5">
    <source>
        <dbReference type="ARBA" id="ARBA00022729"/>
    </source>
</evidence>
<dbReference type="GO" id="GO:0006508">
    <property type="term" value="P:proteolysis"/>
    <property type="evidence" value="ECO:0007669"/>
    <property type="project" value="UniProtKB-KW"/>
</dbReference>
<dbReference type="Pfam" id="PF14543">
    <property type="entry name" value="TAXi_N"/>
    <property type="match status" value="1"/>
</dbReference>
<evidence type="ECO:0000256" key="2">
    <source>
        <dbReference type="ARBA" id="ARBA00007447"/>
    </source>
</evidence>
<evidence type="ECO:0000256" key="6">
    <source>
        <dbReference type="ARBA" id="ARBA00022750"/>
    </source>
</evidence>
<dbReference type="GO" id="GO:0004190">
    <property type="term" value="F:aspartic-type endopeptidase activity"/>
    <property type="evidence" value="ECO:0007669"/>
    <property type="project" value="UniProtKB-KW"/>
</dbReference>
<evidence type="ECO:0000313" key="15">
    <source>
        <dbReference type="EMBL" id="KAI3871401.1"/>
    </source>
</evidence>
<evidence type="ECO:0000256" key="13">
    <source>
        <dbReference type="SAM" id="SignalP"/>
    </source>
</evidence>
<reference evidence="15" key="1">
    <citation type="submission" date="2022-04" db="EMBL/GenBank/DDBJ databases">
        <title>A functionally conserved STORR gene fusion in Papaver species that diverged 16.8 million years ago.</title>
        <authorList>
            <person name="Catania T."/>
        </authorList>
    </citation>
    <scope>NUCLEOTIDE SEQUENCE</scope>
    <source>
        <strain evidence="15">S-188037</strain>
    </source>
</reference>
<feature type="chain" id="PRO_5042203304" description="Peptidase A1 domain-containing protein" evidence="13">
    <location>
        <begin position="32"/>
        <end position="523"/>
    </location>
</feature>
<name>A0AAD4S766_9MAGN</name>
<dbReference type="FunFam" id="2.40.70.10:FF:000012">
    <property type="entry name" value="Aspartyl protease family protein 1"/>
    <property type="match status" value="1"/>
</dbReference>